<keyword evidence="3" id="KW-1185">Reference proteome</keyword>
<comment type="caution">
    <text evidence="2">The sequence shown here is derived from an EMBL/GenBank/DDBJ whole genome shotgun (WGS) entry which is preliminary data.</text>
</comment>
<evidence type="ECO:0000313" key="3">
    <source>
        <dbReference type="Proteomes" id="UP001345013"/>
    </source>
</evidence>
<evidence type="ECO:0000313" key="2">
    <source>
        <dbReference type="EMBL" id="KAK5091833.1"/>
    </source>
</evidence>
<feature type="region of interest" description="Disordered" evidence="1">
    <location>
        <begin position="66"/>
        <end position="96"/>
    </location>
</feature>
<name>A0ABR0K836_9EURO</name>
<evidence type="ECO:0000256" key="1">
    <source>
        <dbReference type="SAM" id="MobiDB-lite"/>
    </source>
</evidence>
<accession>A0ABR0K836</accession>
<gene>
    <name evidence="2" type="ORF">LTR24_005832</name>
</gene>
<dbReference type="Proteomes" id="UP001345013">
    <property type="component" value="Unassembled WGS sequence"/>
</dbReference>
<dbReference type="EMBL" id="JAVRRG010000069">
    <property type="protein sequence ID" value="KAK5091833.1"/>
    <property type="molecule type" value="Genomic_DNA"/>
</dbReference>
<organism evidence="2 3">
    <name type="scientific">Lithohypha guttulata</name>
    <dbReference type="NCBI Taxonomy" id="1690604"/>
    <lineage>
        <taxon>Eukaryota</taxon>
        <taxon>Fungi</taxon>
        <taxon>Dikarya</taxon>
        <taxon>Ascomycota</taxon>
        <taxon>Pezizomycotina</taxon>
        <taxon>Eurotiomycetes</taxon>
        <taxon>Chaetothyriomycetidae</taxon>
        <taxon>Chaetothyriales</taxon>
        <taxon>Trichomeriaceae</taxon>
        <taxon>Lithohypha</taxon>
    </lineage>
</organism>
<protein>
    <submittedName>
        <fullName evidence="2">Uncharacterized protein</fullName>
    </submittedName>
</protein>
<proteinExistence type="predicted"/>
<reference evidence="2 3" key="1">
    <citation type="submission" date="2023-08" db="EMBL/GenBank/DDBJ databases">
        <title>Black Yeasts Isolated from many extreme environments.</title>
        <authorList>
            <person name="Coleine C."/>
            <person name="Stajich J.E."/>
            <person name="Selbmann L."/>
        </authorList>
    </citation>
    <scope>NUCLEOTIDE SEQUENCE [LARGE SCALE GENOMIC DNA]</scope>
    <source>
        <strain evidence="2 3">CCFEE 5885</strain>
    </source>
</reference>
<sequence>MASTIDTDMDSDMYPEEVLDAGYPHFRLRMSEHLLRDIPSLRADTVELVMQKWLLVQEYAKKETWMHTGRERKNSEPDETARKFEDKDDDVGRYDAEGDPGLGVYLDQKVPELRKRWGFLSKVDLQQCACDIWQRGLSWVEKIGYEEMEKTQHARRVRVTRTA</sequence>